<accession>A0AA39FHQ5</accession>
<evidence type="ECO:0000313" key="1">
    <source>
        <dbReference type="EMBL" id="KAK0169685.1"/>
    </source>
</evidence>
<gene>
    <name evidence="1" type="ORF">PV327_011448</name>
</gene>
<protein>
    <submittedName>
        <fullName evidence="1">Uncharacterized protein</fullName>
    </submittedName>
</protein>
<reference evidence="1" key="1">
    <citation type="journal article" date="2023" name="bioRxiv">
        <title>Scaffold-level genome assemblies of two parasitoid biocontrol wasps reveal the parthenogenesis mechanism and an associated novel virus.</title>
        <authorList>
            <person name="Inwood S."/>
            <person name="Skelly J."/>
            <person name="Guhlin J."/>
            <person name="Harrop T."/>
            <person name="Goldson S."/>
            <person name="Dearden P."/>
        </authorList>
    </citation>
    <scope>NUCLEOTIDE SEQUENCE</scope>
    <source>
        <strain evidence="1">Lincoln</strain>
        <tissue evidence="1">Whole body</tissue>
    </source>
</reference>
<organism evidence="1 2">
    <name type="scientific">Microctonus hyperodae</name>
    <name type="common">Parasitoid wasp</name>
    <dbReference type="NCBI Taxonomy" id="165561"/>
    <lineage>
        <taxon>Eukaryota</taxon>
        <taxon>Metazoa</taxon>
        <taxon>Ecdysozoa</taxon>
        <taxon>Arthropoda</taxon>
        <taxon>Hexapoda</taxon>
        <taxon>Insecta</taxon>
        <taxon>Pterygota</taxon>
        <taxon>Neoptera</taxon>
        <taxon>Endopterygota</taxon>
        <taxon>Hymenoptera</taxon>
        <taxon>Apocrita</taxon>
        <taxon>Ichneumonoidea</taxon>
        <taxon>Braconidae</taxon>
        <taxon>Euphorinae</taxon>
        <taxon>Microctonus</taxon>
    </lineage>
</organism>
<evidence type="ECO:0000313" key="2">
    <source>
        <dbReference type="Proteomes" id="UP001168972"/>
    </source>
</evidence>
<feature type="non-terminal residue" evidence="1">
    <location>
        <position position="1"/>
    </location>
</feature>
<keyword evidence="2" id="KW-1185">Reference proteome</keyword>
<dbReference type="InterPro" id="IPR006616">
    <property type="entry name" value="DM9_repeat"/>
</dbReference>
<sequence>EYEWVYYTDELENDMKLVYVNDDYIISRWIHNNDDNVVTDDLIINLKILSYNFRNRPSRFKRIEVLLIQPDHYGWQPSSNGAIPNNSIEGGQHQNKTVHVCRFKHYDRYYGGMVNRDDRICYSVNWAIRNSIYDILVYKP</sequence>
<name>A0AA39FHQ5_MICHY</name>
<reference evidence="1" key="2">
    <citation type="submission" date="2023-03" db="EMBL/GenBank/DDBJ databases">
        <authorList>
            <person name="Inwood S.N."/>
            <person name="Skelly J.G."/>
            <person name="Guhlin J."/>
            <person name="Harrop T.W.R."/>
            <person name="Goldson S.G."/>
            <person name="Dearden P.K."/>
        </authorList>
    </citation>
    <scope>NUCLEOTIDE SEQUENCE</scope>
    <source>
        <strain evidence="1">Lincoln</strain>
        <tissue evidence="1">Whole body</tissue>
    </source>
</reference>
<dbReference type="Proteomes" id="UP001168972">
    <property type="component" value="Unassembled WGS sequence"/>
</dbReference>
<dbReference type="EMBL" id="JAQQBR010000673">
    <property type="protein sequence ID" value="KAK0169685.1"/>
    <property type="molecule type" value="Genomic_DNA"/>
</dbReference>
<proteinExistence type="predicted"/>
<dbReference type="AlphaFoldDB" id="A0AA39FHQ5"/>
<dbReference type="Pfam" id="PF11901">
    <property type="entry name" value="DM9"/>
    <property type="match status" value="1"/>
</dbReference>
<comment type="caution">
    <text evidence="1">The sequence shown here is derived from an EMBL/GenBank/DDBJ whole genome shotgun (WGS) entry which is preliminary data.</text>
</comment>